<reference evidence="1" key="1">
    <citation type="submission" date="2021-02" db="EMBL/GenBank/DDBJ databases">
        <title>Infant gut strain persistence is associated with maternal origin, phylogeny, and functional potential including surface adhesion and iron acquisition.</title>
        <authorList>
            <person name="Lou Y.C."/>
        </authorList>
    </citation>
    <scope>NUCLEOTIDE SEQUENCE</scope>
    <source>
        <strain evidence="1">L3_108_000G1_dasL3_108_000G1_metabat.metabat.11</strain>
    </source>
</reference>
<accession>A0A943EKY9</accession>
<dbReference type="AlphaFoldDB" id="A0A943EKY9"/>
<dbReference type="Proteomes" id="UP000751224">
    <property type="component" value="Unassembled WGS sequence"/>
</dbReference>
<gene>
    <name evidence="1" type="ORF">KHX14_06425</name>
</gene>
<protein>
    <submittedName>
        <fullName evidence="1">Uncharacterized protein</fullName>
    </submittedName>
</protein>
<evidence type="ECO:0000313" key="2">
    <source>
        <dbReference type="Proteomes" id="UP000751224"/>
    </source>
</evidence>
<organism evidence="1 2">
    <name type="scientific">Thomasclavelia spiroformis</name>
    <dbReference type="NCBI Taxonomy" id="29348"/>
    <lineage>
        <taxon>Bacteria</taxon>
        <taxon>Bacillati</taxon>
        <taxon>Bacillota</taxon>
        <taxon>Erysipelotrichia</taxon>
        <taxon>Erysipelotrichales</taxon>
        <taxon>Coprobacillaceae</taxon>
        <taxon>Thomasclavelia</taxon>
    </lineage>
</organism>
<name>A0A943EKY9_9FIRM</name>
<dbReference type="EMBL" id="JAGZCC010000032">
    <property type="protein sequence ID" value="MBS5588439.1"/>
    <property type="molecule type" value="Genomic_DNA"/>
</dbReference>
<dbReference type="RefSeq" id="WP_303887253.1">
    <property type="nucleotide sequence ID" value="NZ_JAGZCC010000032.1"/>
</dbReference>
<comment type="caution">
    <text evidence="1">The sequence shown here is derived from an EMBL/GenBank/DDBJ whole genome shotgun (WGS) entry which is preliminary data.</text>
</comment>
<evidence type="ECO:0000313" key="1">
    <source>
        <dbReference type="EMBL" id="MBS5588439.1"/>
    </source>
</evidence>
<sequence length="59" mass="6741">MESICKCCRKNINGFCKVSSEPISNTRKKCNKFKIRHEQKSLFEAVGSSNDANNQGRFK</sequence>
<proteinExistence type="predicted"/>